<evidence type="ECO:0000313" key="1">
    <source>
        <dbReference type="EMBL" id="OQB41085.1"/>
    </source>
</evidence>
<reference evidence="1" key="1">
    <citation type="submission" date="2017-02" db="EMBL/GenBank/DDBJ databases">
        <title>Delving into the versatile metabolic prowess of the omnipresent phylum Bacteroidetes.</title>
        <authorList>
            <person name="Nobu M.K."/>
            <person name="Mei R."/>
            <person name="Narihiro T."/>
            <person name="Kuroda K."/>
            <person name="Liu W.-T."/>
        </authorList>
    </citation>
    <scope>NUCLEOTIDE SEQUENCE</scope>
    <source>
        <strain evidence="1">ADurb.Bin160</strain>
    </source>
</reference>
<protein>
    <submittedName>
        <fullName evidence="1">Uncharacterized protein</fullName>
    </submittedName>
</protein>
<dbReference type="AlphaFoldDB" id="A0A1V5ZLP3"/>
<comment type="caution">
    <text evidence="1">The sequence shown here is derived from an EMBL/GenBank/DDBJ whole genome shotgun (WGS) entry which is preliminary data.</text>
</comment>
<gene>
    <name evidence="1" type="ORF">BWY04_01048</name>
</gene>
<sequence length="56" mass="6445">MFIRDNIVTVSGTLTYKDVLQFINFSKQFDDGKTKKGGIFLDLFLREITLPAYVLL</sequence>
<accession>A0A1V5ZLP3</accession>
<organism evidence="1">
    <name type="scientific">candidate division CPR1 bacterium ADurb.Bin160</name>
    <dbReference type="NCBI Taxonomy" id="1852826"/>
    <lineage>
        <taxon>Bacteria</taxon>
        <taxon>candidate division CPR1</taxon>
    </lineage>
</organism>
<name>A0A1V5ZLP3_9BACT</name>
<dbReference type="Proteomes" id="UP000485621">
    <property type="component" value="Unassembled WGS sequence"/>
</dbReference>
<dbReference type="EMBL" id="MWDB01000024">
    <property type="protein sequence ID" value="OQB41085.1"/>
    <property type="molecule type" value="Genomic_DNA"/>
</dbReference>
<proteinExistence type="predicted"/>